<gene>
    <name evidence="2" type="ORF">PL75_04625</name>
</gene>
<dbReference type="PATRIC" id="fig|1470200.3.peg.2075"/>
<feature type="chain" id="PRO_5005247456" description="DNA breaking-rejoining protein" evidence="1">
    <location>
        <begin position="25"/>
        <end position="136"/>
    </location>
</feature>
<evidence type="ECO:0000256" key="1">
    <source>
        <dbReference type="SAM" id="SignalP"/>
    </source>
</evidence>
<dbReference type="Gene3D" id="2.60.120.380">
    <property type="match status" value="1"/>
</dbReference>
<feature type="signal peptide" evidence="1">
    <location>
        <begin position="1"/>
        <end position="24"/>
    </location>
</feature>
<reference evidence="2 3" key="1">
    <citation type="submission" date="2014-11" db="EMBL/GenBank/DDBJ databases">
        <title>Genome of a novel goose pathogen.</title>
        <authorList>
            <person name="Hansen C.M."/>
            <person name="Hueffer K."/>
            <person name="Choi S.C."/>
        </authorList>
    </citation>
    <scope>NUCLEOTIDE SEQUENCE [LARGE SCALE GENOMIC DNA]</scope>
    <source>
        <strain evidence="2 3">KH1503</strain>
    </source>
</reference>
<dbReference type="AlphaFoldDB" id="A0A0J0YSV3"/>
<sequence>MLIRSISTLSLSIMLAVTPLAAIANSDKPVKTVNVQFKPGSSSATYKGKIKGYDFDSYRFYAKKGQTLNINWNNSNPNIDVSVRYLGQNKSDELLATSDQILPFTGPYEVRVLQTRNGARKNNNLRPYTVKISITN</sequence>
<proteinExistence type="predicted"/>
<name>A0A0J0YSV3_9NEIS</name>
<evidence type="ECO:0008006" key="4">
    <source>
        <dbReference type="Google" id="ProtNLM"/>
    </source>
</evidence>
<organism evidence="2 3">
    <name type="scientific">Neisseria arctica</name>
    <dbReference type="NCBI Taxonomy" id="1470200"/>
    <lineage>
        <taxon>Bacteria</taxon>
        <taxon>Pseudomonadati</taxon>
        <taxon>Pseudomonadota</taxon>
        <taxon>Betaproteobacteria</taxon>
        <taxon>Neisseriales</taxon>
        <taxon>Neisseriaceae</taxon>
        <taxon>Neisseria</taxon>
    </lineage>
</organism>
<dbReference type="RefSeq" id="WP_047760741.1">
    <property type="nucleotide sequence ID" value="NZ_CP091510.1"/>
</dbReference>
<dbReference type="EMBL" id="JTDO01000005">
    <property type="protein sequence ID" value="KLT73189.1"/>
    <property type="molecule type" value="Genomic_DNA"/>
</dbReference>
<keyword evidence="1" id="KW-0732">Signal</keyword>
<keyword evidence="3" id="KW-1185">Reference proteome</keyword>
<comment type="caution">
    <text evidence="2">The sequence shown here is derived from an EMBL/GenBank/DDBJ whole genome shotgun (WGS) entry which is preliminary data.</text>
</comment>
<protein>
    <recommendedName>
        <fullName evidence="4">DNA breaking-rejoining protein</fullName>
    </recommendedName>
</protein>
<evidence type="ECO:0000313" key="2">
    <source>
        <dbReference type="EMBL" id="KLT73189.1"/>
    </source>
</evidence>
<evidence type="ECO:0000313" key="3">
    <source>
        <dbReference type="Proteomes" id="UP000036027"/>
    </source>
</evidence>
<dbReference type="Proteomes" id="UP000036027">
    <property type="component" value="Unassembled WGS sequence"/>
</dbReference>
<accession>A0A0J0YSV3</accession>